<dbReference type="EMBL" id="QTSU01000001">
    <property type="protein sequence ID" value="RDZ28972.1"/>
    <property type="molecule type" value="Genomic_DNA"/>
</dbReference>
<dbReference type="Gene3D" id="3.10.450.50">
    <property type="match status" value="2"/>
</dbReference>
<dbReference type="SUPFAM" id="SSF54427">
    <property type="entry name" value="NTF2-like"/>
    <property type="match status" value="2"/>
</dbReference>
<evidence type="ECO:0000313" key="2">
    <source>
        <dbReference type="EMBL" id="RDZ28972.1"/>
    </source>
</evidence>
<dbReference type="AlphaFoldDB" id="A0A371K526"/>
<feature type="domain" description="SnoaL-like" evidence="1">
    <location>
        <begin position="226"/>
        <end position="333"/>
    </location>
</feature>
<keyword evidence="3" id="KW-1185">Reference proteome</keyword>
<gene>
    <name evidence="2" type="ORF">DX914_07685</name>
</gene>
<dbReference type="InterPro" id="IPR032710">
    <property type="entry name" value="NTF2-like_dom_sf"/>
</dbReference>
<sequence length="352" mass="38752">MHKGRISRCAPGEIRHNLAEISRMLLIRSRLLSLCAKSNARANARADSSLGPVSPPPGACMRWNSRFEPLPCVAVLALWLTLAAVASAQAPATPEQVVRRHAQAWSEGDVAGLLALFDEDARSYDRSRDPLRLAGARSQAIGSKAQLADYFSRAVRSPLARETVEHIAVVGDLAIAAGYSAQPPDYSQRMRFLTAFRIRDGRIHDLWHIAWLPEQAPAQPDPSRTVRALIEANNARDADRFLSLFDPQARNFRHSADPRQLAEQPSKTLVDAASRERYFRKYFAGTPVQVRAVALFSVGDLVVEQSHVSGFADAPGKRVNEVSIYRIRDGRIVGDWLLAEETLPAAVQGAQP</sequence>
<dbReference type="Proteomes" id="UP000264492">
    <property type="component" value="Unassembled WGS sequence"/>
</dbReference>
<evidence type="ECO:0000313" key="3">
    <source>
        <dbReference type="Proteomes" id="UP000264492"/>
    </source>
</evidence>
<proteinExistence type="predicted"/>
<feature type="domain" description="SnoaL-like" evidence="1">
    <location>
        <begin position="98"/>
        <end position="203"/>
    </location>
</feature>
<comment type="caution">
    <text evidence="2">The sequence shown here is derived from an EMBL/GenBank/DDBJ whole genome shotgun (WGS) entry which is preliminary data.</text>
</comment>
<accession>A0A371K526</accession>
<organism evidence="2 3">
    <name type="scientific">Lysobacter silvisoli</name>
    <dbReference type="NCBI Taxonomy" id="2293254"/>
    <lineage>
        <taxon>Bacteria</taxon>
        <taxon>Pseudomonadati</taxon>
        <taxon>Pseudomonadota</taxon>
        <taxon>Gammaproteobacteria</taxon>
        <taxon>Lysobacterales</taxon>
        <taxon>Lysobacteraceae</taxon>
        <taxon>Lysobacter</taxon>
    </lineage>
</organism>
<reference evidence="2 3" key="1">
    <citation type="submission" date="2018-08" db="EMBL/GenBank/DDBJ databases">
        <title>Lysobacter sp. zong2l5, whole genome shotgun sequence.</title>
        <authorList>
            <person name="Zhang X."/>
            <person name="Feng G."/>
            <person name="Zhu H."/>
        </authorList>
    </citation>
    <scope>NUCLEOTIDE SEQUENCE [LARGE SCALE GENOMIC DNA]</scope>
    <source>
        <strain evidence="3">zong2l5</strain>
    </source>
</reference>
<name>A0A371K526_9GAMM</name>
<dbReference type="Pfam" id="PF12680">
    <property type="entry name" value="SnoaL_2"/>
    <property type="match status" value="2"/>
</dbReference>
<dbReference type="InterPro" id="IPR037401">
    <property type="entry name" value="SnoaL-like"/>
</dbReference>
<protein>
    <submittedName>
        <fullName evidence="2">DUF4440 domain-containing protein</fullName>
    </submittedName>
</protein>
<evidence type="ECO:0000259" key="1">
    <source>
        <dbReference type="Pfam" id="PF12680"/>
    </source>
</evidence>